<proteinExistence type="predicted"/>
<gene>
    <name evidence="1" type="ORF">QJS10_CPA05g02508</name>
</gene>
<organism evidence="1 2">
    <name type="scientific">Acorus calamus</name>
    <name type="common">Sweet flag</name>
    <dbReference type="NCBI Taxonomy" id="4465"/>
    <lineage>
        <taxon>Eukaryota</taxon>
        <taxon>Viridiplantae</taxon>
        <taxon>Streptophyta</taxon>
        <taxon>Embryophyta</taxon>
        <taxon>Tracheophyta</taxon>
        <taxon>Spermatophyta</taxon>
        <taxon>Magnoliopsida</taxon>
        <taxon>Liliopsida</taxon>
        <taxon>Acoraceae</taxon>
        <taxon>Acorus</taxon>
    </lineage>
</organism>
<keyword evidence="2" id="KW-1185">Reference proteome</keyword>
<reference evidence="1" key="1">
    <citation type="journal article" date="2023" name="Nat. Commun.">
        <title>Diploid and tetraploid genomes of Acorus and the evolution of monocots.</title>
        <authorList>
            <person name="Ma L."/>
            <person name="Liu K.W."/>
            <person name="Li Z."/>
            <person name="Hsiao Y.Y."/>
            <person name="Qi Y."/>
            <person name="Fu T."/>
            <person name="Tang G.D."/>
            <person name="Zhang D."/>
            <person name="Sun W.H."/>
            <person name="Liu D.K."/>
            <person name="Li Y."/>
            <person name="Chen G.Z."/>
            <person name="Liu X.D."/>
            <person name="Liao X.Y."/>
            <person name="Jiang Y.T."/>
            <person name="Yu X."/>
            <person name="Hao Y."/>
            <person name="Huang J."/>
            <person name="Zhao X.W."/>
            <person name="Ke S."/>
            <person name="Chen Y.Y."/>
            <person name="Wu W.L."/>
            <person name="Hsu J.L."/>
            <person name="Lin Y.F."/>
            <person name="Huang M.D."/>
            <person name="Li C.Y."/>
            <person name="Huang L."/>
            <person name="Wang Z.W."/>
            <person name="Zhao X."/>
            <person name="Zhong W.Y."/>
            <person name="Peng D.H."/>
            <person name="Ahmad S."/>
            <person name="Lan S."/>
            <person name="Zhang J.S."/>
            <person name="Tsai W.C."/>
            <person name="Van de Peer Y."/>
            <person name="Liu Z.J."/>
        </authorList>
    </citation>
    <scope>NUCLEOTIDE SEQUENCE</scope>
    <source>
        <strain evidence="1">CP</strain>
    </source>
</reference>
<dbReference type="AlphaFoldDB" id="A0AAV9ETK5"/>
<dbReference type="EMBL" id="JAUJYO010000005">
    <property type="protein sequence ID" value="KAK1317053.1"/>
    <property type="molecule type" value="Genomic_DNA"/>
</dbReference>
<reference evidence="1" key="2">
    <citation type="submission" date="2023-06" db="EMBL/GenBank/DDBJ databases">
        <authorList>
            <person name="Ma L."/>
            <person name="Liu K.-W."/>
            <person name="Li Z."/>
            <person name="Hsiao Y.-Y."/>
            <person name="Qi Y."/>
            <person name="Fu T."/>
            <person name="Tang G."/>
            <person name="Zhang D."/>
            <person name="Sun W.-H."/>
            <person name="Liu D.-K."/>
            <person name="Li Y."/>
            <person name="Chen G.-Z."/>
            <person name="Liu X.-D."/>
            <person name="Liao X.-Y."/>
            <person name="Jiang Y.-T."/>
            <person name="Yu X."/>
            <person name="Hao Y."/>
            <person name="Huang J."/>
            <person name="Zhao X.-W."/>
            <person name="Ke S."/>
            <person name="Chen Y.-Y."/>
            <person name="Wu W.-L."/>
            <person name="Hsu J.-L."/>
            <person name="Lin Y.-F."/>
            <person name="Huang M.-D."/>
            <person name="Li C.-Y."/>
            <person name="Huang L."/>
            <person name="Wang Z.-W."/>
            <person name="Zhao X."/>
            <person name="Zhong W.-Y."/>
            <person name="Peng D.-H."/>
            <person name="Ahmad S."/>
            <person name="Lan S."/>
            <person name="Zhang J.-S."/>
            <person name="Tsai W.-C."/>
            <person name="Van De Peer Y."/>
            <person name="Liu Z.-J."/>
        </authorList>
    </citation>
    <scope>NUCLEOTIDE SEQUENCE</scope>
    <source>
        <strain evidence="1">CP</strain>
        <tissue evidence="1">Leaves</tissue>
    </source>
</reference>
<evidence type="ECO:0000313" key="2">
    <source>
        <dbReference type="Proteomes" id="UP001180020"/>
    </source>
</evidence>
<dbReference type="Proteomes" id="UP001180020">
    <property type="component" value="Unassembled WGS sequence"/>
</dbReference>
<accession>A0AAV9ETK5</accession>
<evidence type="ECO:0000313" key="1">
    <source>
        <dbReference type="EMBL" id="KAK1317053.1"/>
    </source>
</evidence>
<name>A0AAV9ETK5_ACOCL</name>
<comment type="caution">
    <text evidence="1">The sequence shown here is derived from an EMBL/GenBank/DDBJ whole genome shotgun (WGS) entry which is preliminary data.</text>
</comment>
<protein>
    <submittedName>
        <fullName evidence="1">Uncharacterized protein</fullName>
    </submittedName>
</protein>
<sequence length="95" mass="11183">MDQEERDNSTESLLLKLNFVSIRRTSKEVKISPPKNMRRVMTRSWWFEKDSISMTDMLETVEAETDVKKISKLLEGSLGGKAFMRRKPRRDSDMK</sequence>